<dbReference type="PANTHER" id="PTHR38479">
    <property type="entry name" value="LMO0824 PROTEIN"/>
    <property type="match status" value="1"/>
</dbReference>
<organism evidence="1 2">
    <name type="scientific">Phytoactinopolyspora mesophila</name>
    <dbReference type="NCBI Taxonomy" id="2650750"/>
    <lineage>
        <taxon>Bacteria</taxon>
        <taxon>Bacillati</taxon>
        <taxon>Actinomycetota</taxon>
        <taxon>Actinomycetes</taxon>
        <taxon>Jiangellales</taxon>
        <taxon>Jiangellaceae</taxon>
        <taxon>Phytoactinopolyspora</taxon>
    </lineage>
</organism>
<name>A0A7K3MA12_9ACTN</name>
<dbReference type="GO" id="GO:0003677">
    <property type="term" value="F:DNA binding"/>
    <property type="evidence" value="ECO:0007669"/>
    <property type="project" value="UniProtKB-KW"/>
</dbReference>
<evidence type="ECO:0000313" key="2">
    <source>
        <dbReference type="Proteomes" id="UP000460435"/>
    </source>
</evidence>
<dbReference type="PANTHER" id="PTHR38479:SF2">
    <property type="entry name" value="WINGED HELIX DNA-BINDING DOMAIN-CONTAINING PROTEIN"/>
    <property type="match status" value="1"/>
</dbReference>
<accession>A0A7K3MA12</accession>
<dbReference type="RefSeq" id="WP_162452875.1">
    <property type="nucleotide sequence ID" value="NZ_WLZY01000010.1"/>
</dbReference>
<dbReference type="InterPro" id="IPR009351">
    <property type="entry name" value="AlkZ-like"/>
</dbReference>
<keyword evidence="1" id="KW-0238">DNA-binding</keyword>
<reference evidence="1 2" key="1">
    <citation type="submission" date="2019-11" db="EMBL/GenBank/DDBJ databases">
        <authorList>
            <person name="Li X.-J."/>
            <person name="Feng X.-M."/>
        </authorList>
    </citation>
    <scope>NUCLEOTIDE SEQUENCE [LARGE SCALE GENOMIC DNA]</scope>
    <source>
        <strain evidence="1 2">XMNu-373</strain>
    </source>
</reference>
<dbReference type="EMBL" id="WLZY01000010">
    <property type="protein sequence ID" value="NDL60171.1"/>
    <property type="molecule type" value="Genomic_DNA"/>
</dbReference>
<comment type="caution">
    <text evidence="1">The sequence shown here is derived from an EMBL/GenBank/DDBJ whole genome shotgun (WGS) entry which is preliminary data.</text>
</comment>
<dbReference type="AlphaFoldDB" id="A0A7K3MA12"/>
<protein>
    <submittedName>
        <fullName evidence="1">Winged helix DNA-binding domain-containing protein</fullName>
    </submittedName>
</protein>
<gene>
    <name evidence="1" type="ORF">F7O44_24155</name>
</gene>
<proteinExistence type="predicted"/>
<dbReference type="Proteomes" id="UP000460435">
    <property type="component" value="Unassembled WGS sequence"/>
</dbReference>
<keyword evidence="2" id="KW-1185">Reference proteome</keyword>
<evidence type="ECO:0000313" key="1">
    <source>
        <dbReference type="EMBL" id="NDL60171.1"/>
    </source>
</evidence>
<dbReference type="Pfam" id="PF06224">
    <property type="entry name" value="AlkZ-like"/>
    <property type="match status" value="1"/>
</dbReference>
<sequence>MVRFSTDQRRARLVRRHRLAAGHAASSPVEATSSVVVLHATDPATVYLSVLARCPGTSLDDVSAAIYHDEALVKMIGMRRTMFVAPAELAPVVHGAAGLEIAARLRRRLIKELQTIPTEPAVEGDVGTWLADLEASVEQVLLARGESLASELAKAEPRLRTALLPTSDKKWDVKQNITSQVLTLMGADGRIVRGRPAGTWLSRMHRWRAAQEVWPDGMPEVAELDARVTLARAWLRAFGPATVADLKWWTGWTLGATRQVVAKLDVVAADLEGVPGIVLADDTEPDPPVEPSAALLPALDPTPMGWQERAFYLGPHREPLFDRNGNIGPTVWWDGRIVGGWAMKGPEIVWRFLEDVGSEAQTAVASVAAGLQERLDAASVVPSFRTPLERELSAGS</sequence>